<name>A0A6V7YD26_MELEN</name>
<protein>
    <submittedName>
        <fullName evidence="2">Uncharacterized protein</fullName>
    </submittedName>
</protein>
<evidence type="ECO:0000256" key="1">
    <source>
        <dbReference type="SAM" id="MobiDB-lite"/>
    </source>
</evidence>
<comment type="caution">
    <text evidence="2">The sequence shown here is derived from an EMBL/GenBank/DDBJ whole genome shotgun (WGS) entry which is preliminary data.</text>
</comment>
<feature type="region of interest" description="Disordered" evidence="1">
    <location>
        <begin position="54"/>
        <end position="87"/>
    </location>
</feature>
<organism evidence="2 3">
    <name type="scientific">Meloidogyne enterolobii</name>
    <name type="common">Root-knot nematode worm</name>
    <name type="synonym">Meloidogyne mayaguensis</name>
    <dbReference type="NCBI Taxonomy" id="390850"/>
    <lineage>
        <taxon>Eukaryota</taxon>
        <taxon>Metazoa</taxon>
        <taxon>Ecdysozoa</taxon>
        <taxon>Nematoda</taxon>
        <taxon>Chromadorea</taxon>
        <taxon>Rhabditida</taxon>
        <taxon>Tylenchina</taxon>
        <taxon>Tylenchomorpha</taxon>
        <taxon>Tylenchoidea</taxon>
        <taxon>Meloidogynidae</taxon>
        <taxon>Meloidogyninae</taxon>
        <taxon>Meloidogyne</taxon>
    </lineage>
</organism>
<accession>A0A6V7YD26</accession>
<evidence type="ECO:0000313" key="3">
    <source>
        <dbReference type="Proteomes" id="UP000580250"/>
    </source>
</evidence>
<dbReference type="Proteomes" id="UP000580250">
    <property type="component" value="Unassembled WGS sequence"/>
</dbReference>
<sequence>MLQIFDSKLQTIMLSLSKLQQKRHVKRNEVERLCREIEHLRSLSISAGVVPKEQQQLNLSKKENNNSLPPPSDNKEIEKRKKYKNNK</sequence>
<dbReference type="AlphaFoldDB" id="A0A6V7YD26"/>
<reference evidence="2 3" key="1">
    <citation type="submission" date="2020-08" db="EMBL/GenBank/DDBJ databases">
        <authorList>
            <person name="Koutsovoulos G."/>
            <person name="Danchin GJ E."/>
        </authorList>
    </citation>
    <scope>NUCLEOTIDE SEQUENCE [LARGE SCALE GENOMIC DNA]</scope>
</reference>
<evidence type="ECO:0000313" key="2">
    <source>
        <dbReference type="EMBL" id="CAD2208647.1"/>
    </source>
</evidence>
<gene>
    <name evidence="2" type="ORF">MENT_LOCUS62713</name>
</gene>
<dbReference type="EMBL" id="CAJEWN010003810">
    <property type="protein sequence ID" value="CAD2208647.1"/>
    <property type="molecule type" value="Genomic_DNA"/>
</dbReference>
<proteinExistence type="predicted"/>